<dbReference type="AlphaFoldDB" id="A0A4C2A8C7"/>
<dbReference type="Proteomes" id="UP000299102">
    <property type="component" value="Unassembled WGS sequence"/>
</dbReference>
<comment type="caution">
    <text evidence="2">The sequence shown here is derived from an EMBL/GenBank/DDBJ whole genome shotgun (WGS) entry which is preliminary data.</text>
</comment>
<reference evidence="2 3" key="1">
    <citation type="journal article" date="2019" name="Commun. Biol.">
        <title>The bagworm genome reveals a unique fibroin gene that provides high tensile strength.</title>
        <authorList>
            <person name="Kono N."/>
            <person name="Nakamura H."/>
            <person name="Ohtoshi R."/>
            <person name="Tomita M."/>
            <person name="Numata K."/>
            <person name="Arakawa K."/>
        </authorList>
    </citation>
    <scope>NUCLEOTIDE SEQUENCE [LARGE SCALE GENOMIC DNA]</scope>
</reference>
<accession>A0A4C2A8C7</accession>
<organism evidence="2 3">
    <name type="scientific">Eumeta variegata</name>
    <name type="common">Bagworm moth</name>
    <name type="synonym">Eumeta japonica</name>
    <dbReference type="NCBI Taxonomy" id="151549"/>
    <lineage>
        <taxon>Eukaryota</taxon>
        <taxon>Metazoa</taxon>
        <taxon>Ecdysozoa</taxon>
        <taxon>Arthropoda</taxon>
        <taxon>Hexapoda</taxon>
        <taxon>Insecta</taxon>
        <taxon>Pterygota</taxon>
        <taxon>Neoptera</taxon>
        <taxon>Endopterygota</taxon>
        <taxon>Lepidoptera</taxon>
        <taxon>Glossata</taxon>
        <taxon>Ditrysia</taxon>
        <taxon>Tineoidea</taxon>
        <taxon>Psychidae</taxon>
        <taxon>Oiketicinae</taxon>
        <taxon>Eumeta</taxon>
    </lineage>
</organism>
<feature type="compositionally biased region" description="Polar residues" evidence="1">
    <location>
        <begin position="72"/>
        <end position="82"/>
    </location>
</feature>
<keyword evidence="3" id="KW-1185">Reference proteome</keyword>
<sequence length="137" mass="15062">MPMPVGYPAAQGGYPHSAPGYQQPQGYPQAQGYPQPNQGYPQPNSAQGYPQPNSAQYPQPSAQQSYPPSAPTRVSTIQSRISTAKPRVSKPWIFKSARGQDIISSPISMKDIPQMVKHNKVFMWELVLQPCQHSPGM</sequence>
<evidence type="ECO:0000256" key="1">
    <source>
        <dbReference type="SAM" id="MobiDB-lite"/>
    </source>
</evidence>
<evidence type="ECO:0000313" key="2">
    <source>
        <dbReference type="EMBL" id="GBP95235.1"/>
    </source>
</evidence>
<feature type="region of interest" description="Disordered" evidence="1">
    <location>
        <begin position="1"/>
        <end position="88"/>
    </location>
</feature>
<evidence type="ECO:0000313" key="3">
    <source>
        <dbReference type="Proteomes" id="UP000299102"/>
    </source>
</evidence>
<name>A0A4C2A8C7_EUMVA</name>
<proteinExistence type="predicted"/>
<dbReference type="EMBL" id="BGZK01002602">
    <property type="protein sequence ID" value="GBP95235.1"/>
    <property type="molecule type" value="Genomic_DNA"/>
</dbReference>
<protein>
    <submittedName>
        <fullName evidence="2">Uncharacterized protein</fullName>
    </submittedName>
</protein>
<gene>
    <name evidence="2" type="ORF">EVAR_26746_1</name>
</gene>
<feature type="compositionally biased region" description="Low complexity" evidence="1">
    <location>
        <begin position="18"/>
        <end position="67"/>
    </location>
</feature>